<evidence type="ECO:0000313" key="3">
    <source>
        <dbReference type="EMBL" id="MBP0725852.1"/>
    </source>
</evidence>
<sequence length="211" mass="24170">MKKHLFFILVIISSIVFWLVNFNSLPAQIPVHWDLGGEPDGYSSKLGAFFIFNGFLIFMYLMMLFLPKIDPRKEKYKNFTKAYNMIIFTISLIFFLINIATVLSCLGYNVPIGKIVPILVGILFIVMGNYLPQVKSNYFMGIRTPWTLSNEDIWIKTHRLSGKICFVAGIVIFVSPFLPMYLSTGIIISMIAIVIIIPTAYSYFMFKKGMK</sequence>
<feature type="transmembrane region" description="Helical" evidence="1">
    <location>
        <begin position="164"/>
        <end position="181"/>
    </location>
</feature>
<reference evidence="3" key="1">
    <citation type="submission" date="2021-04" db="EMBL/GenBank/DDBJ databases">
        <title>Genome seq and assembly of Bacillus sp.</title>
        <authorList>
            <person name="Chhetri G."/>
        </authorList>
    </citation>
    <scope>NUCLEOTIDE SEQUENCE</scope>
    <source>
        <strain evidence="3">RG28</strain>
    </source>
</reference>
<proteinExistence type="predicted"/>
<keyword evidence="1" id="KW-0472">Membrane</keyword>
<dbReference type="Pfam" id="PF07853">
    <property type="entry name" value="DUF1648"/>
    <property type="match status" value="1"/>
</dbReference>
<comment type="caution">
    <text evidence="3">The sequence shown here is derived from an EMBL/GenBank/DDBJ whole genome shotgun (WGS) entry which is preliminary data.</text>
</comment>
<dbReference type="PANTHER" id="PTHR37810:SF5">
    <property type="entry name" value="IMMUNITY PROTEIN SDPI"/>
    <property type="match status" value="1"/>
</dbReference>
<feature type="domain" description="DUF1648" evidence="2">
    <location>
        <begin position="9"/>
        <end position="53"/>
    </location>
</feature>
<dbReference type="InterPro" id="IPR026272">
    <property type="entry name" value="SdpI"/>
</dbReference>
<dbReference type="EMBL" id="JAGIYQ010000007">
    <property type="protein sequence ID" value="MBP0725852.1"/>
    <property type="molecule type" value="Genomic_DNA"/>
</dbReference>
<keyword evidence="4" id="KW-1185">Reference proteome</keyword>
<evidence type="ECO:0000259" key="2">
    <source>
        <dbReference type="Pfam" id="PF07853"/>
    </source>
</evidence>
<keyword evidence="1" id="KW-1133">Transmembrane helix</keyword>
<feature type="transmembrane region" description="Helical" evidence="1">
    <location>
        <begin position="46"/>
        <end position="66"/>
    </location>
</feature>
<feature type="transmembrane region" description="Helical" evidence="1">
    <location>
        <begin position="115"/>
        <end position="132"/>
    </location>
</feature>
<dbReference type="InterPro" id="IPR012867">
    <property type="entry name" value="DUF1648"/>
</dbReference>
<dbReference type="InterPro" id="IPR025962">
    <property type="entry name" value="SdpI/YhfL"/>
</dbReference>
<dbReference type="RefSeq" id="WP_209405845.1">
    <property type="nucleotide sequence ID" value="NZ_JAGIYQ010000007.1"/>
</dbReference>
<feature type="transmembrane region" description="Helical" evidence="1">
    <location>
        <begin position="86"/>
        <end position="109"/>
    </location>
</feature>
<dbReference type="PANTHER" id="PTHR37810">
    <property type="entry name" value="IMMUNITY PROTEIN SDPI"/>
    <property type="match status" value="1"/>
</dbReference>
<feature type="transmembrane region" description="Helical" evidence="1">
    <location>
        <begin position="187"/>
        <end position="206"/>
    </location>
</feature>
<evidence type="ECO:0000256" key="1">
    <source>
        <dbReference type="SAM" id="Phobius"/>
    </source>
</evidence>
<gene>
    <name evidence="3" type="ORF">J5Y03_11790</name>
</gene>
<organism evidence="3 4">
    <name type="scientific">Gottfriedia endophytica</name>
    <dbReference type="NCBI Taxonomy" id="2820819"/>
    <lineage>
        <taxon>Bacteria</taxon>
        <taxon>Bacillati</taxon>
        <taxon>Bacillota</taxon>
        <taxon>Bacilli</taxon>
        <taxon>Bacillales</taxon>
        <taxon>Bacillaceae</taxon>
        <taxon>Gottfriedia</taxon>
    </lineage>
</organism>
<dbReference type="Proteomes" id="UP000682134">
    <property type="component" value="Unassembled WGS sequence"/>
</dbReference>
<protein>
    <submittedName>
        <fullName evidence="3">SdpI family protein</fullName>
    </submittedName>
</protein>
<dbReference type="GO" id="GO:0009636">
    <property type="term" value="P:response to toxic substance"/>
    <property type="evidence" value="ECO:0007669"/>
    <property type="project" value="TreeGrafter"/>
</dbReference>
<keyword evidence="1" id="KW-0812">Transmembrane</keyword>
<dbReference type="AlphaFoldDB" id="A0A940SH63"/>
<dbReference type="PIRSF" id="PIRSF038959">
    <property type="entry name" value="SdpI"/>
    <property type="match status" value="1"/>
</dbReference>
<accession>A0A940SH63</accession>
<name>A0A940SH63_9BACI</name>
<evidence type="ECO:0000313" key="4">
    <source>
        <dbReference type="Proteomes" id="UP000682134"/>
    </source>
</evidence>
<dbReference type="Pfam" id="PF13630">
    <property type="entry name" value="SdpI"/>
    <property type="match status" value="1"/>
</dbReference>